<evidence type="ECO:0000256" key="2">
    <source>
        <dbReference type="ARBA" id="ARBA00023125"/>
    </source>
</evidence>
<dbReference type="Proteomes" id="UP000317176">
    <property type="component" value="Unassembled WGS sequence"/>
</dbReference>
<proteinExistence type="predicted"/>
<dbReference type="PROSITE" id="PS01124">
    <property type="entry name" value="HTH_ARAC_FAMILY_2"/>
    <property type="match status" value="1"/>
</dbReference>
<protein>
    <submittedName>
        <fullName evidence="5">AraC-like DNA-binding protein</fullName>
    </submittedName>
</protein>
<dbReference type="RefSeq" id="WP_145641575.1">
    <property type="nucleotide sequence ID" value="NZ_CP088014.1"/>
</dbReference>
<feature type="domain" description="HTH araC/xylS-type" evidence="4">
    <location>
        <begin position="158"/>
        <end position="256"/>
    </location>
</feature>
<organism evidence="5 6">
    <name type="scientific">Bradyrhizobium daqingense</name>
    <dbReference type="NCBI Taxonomy" id="993502"/>
    <lineage>
        <taxon>Bacteria</taxon>
        <taxon>Pseudomonadati</taxon>
        <taxon>Pseudomonadota</taxon>
        <taxon>Alphaproteobacteria</taxon>
        <taxon>Hyphomicrobiales</taxon>
        <taxon>Nitrobacteraceae</taxon>
        <taxon>Bradyrhizobium</taxon>
    </lineage>
</organism>
<dbReference type="OrthoDB" id="8334882at2"/>
<dbReference type="PANTHER" id="PTHR46796">
    <property type="entry name" value="HTH-TYPE TRANSCRIPTIONAL ACTIVATOR RHAS-RELATED"/>
    <property type="match status" value="1"/>
</dbReference>
<dbReference type="Gene3D" id="1.10.10.60">
    <property type="entry name" value="Homeodomain-like"/>
    <property type="match status" value="2"/>
</dbReference>
<dbReference type="PROSITE" id="PS00041">
    <property type="entry name" value="HTH_ARAC_FAMILY_1"/>
    <property type="match status" value="1"/>
</dbReference>
<keyword evidence="3" id="KW-0804">Transcription</keyword>
<comment type="caution">
    <text evidence="5">The sequence shown here is derived from an EMBL/GenBank/DDBJ whole genome shotgun (WGS) entry which is preliminary data.</text>
</comment>
<dbReference type="GO" id="GO:0003700">
    <property type="term" value="F:DNA-binding transcription factor activity"/>
    <property type="evidence" value="ECO:0007669"/>
    <property type="project" value="InterPro"/>
</dbReference>
<sequence length="272" mass="30219">MSLQLSQPLTTKDHAFGSIDVSEIDGSRRRRSGYSGQAGKEGTTLSLVHLDVALAIEAPDMQRSARGSGFRVSAKRLDRNCGAEETTDPVMRRLSDALVATEEMHHPHSAILADALRLAIVTRRASAQTASPLREPDVEAHEGRACRIVRSLQKWRLKRVMQYVDENLGAKITLEQLAAVAGLSRMHFAAQFRAAVGMRPHEYLLKCRIERAQELLKQGDVSLVDTALTVGFQTQAHFTTVFKRFVGDTPYQWRSAYLAQFMPLPRPEAVPS</sequence>
<dbReference type="SMART" id="SM00342">
    <property type="entry name" value="HTH_ARAC"/>
    <property type="match status" value="1"/>
</dbReference>
<name>A0A562KR59_9BRAD</name>
<dbReference type="InterPro" id="IPR018062">
    <property type="entry name" value="HTH_AraC-typ_CS"/>
</dbReference>
<keyword evidence="1" id="KW-0805">Transcription regulation</keyword>
<evidence type="ECO:0000313" key="5">
    <source>
        <dbReference type="EMBL" id="TWH97901.1"/>
    </source>
</evidence>
<dbReference type="EMBL" id="VLKL01000025">
    <property type="protein sequence ID" value="TWH97901.1"/>
    <property type="molecule type" value="Genomic_DNA"/>
</dbReference>
<dbReference type="InterPro" id="IPR009057">
    <property type="entry name" value="Homeodomain-like_sf"/>
</dbReference>
<evidence type="ECO:0000313" key="6">
    <source>
        <dbReference type="Proteomes" id="UP000317176"/>
    </source>
</evidence>
<dbReference type="PANTHER" id="PTHR46796:SF14">
    <property type="entry name" value="TRANSCRIPTIONAL REGULATORY PROTEIN"/>
    <property type="match status" value="1"/>
</dbReference>
<evidence type="ECO:0000256" key="3">
    <source>
        <dbReference type="ARBA" id="ARBA00023163"/>
    </source>
</evidence>
<reference evidence="5 6" key="1">
    <citation type="journal article" date="2015" name="Stand. Genomic Sci.">
        <title>Genomic Encyclopedia of Bacterial and Archaeal Type Strains, Phase III: the genomes of soil and plant-associated and newly described type strains.</title>
        <authorList>
            <person name="Whitman W.B."/>
            <person name="Woyke T."/>
            <person name="Klenk H.P."/>
            <person name="Zhou Y."/>
            <person name="Lilburn T.G."/>
            <person name="Beck B.J."/>
            <person name="De Vos P."/>
            <person name="Vandamme P."/>
            <person name="Eisen J.A."/>
            <person name="Garrity G."/>
            <person name="Hugenholtz P."/>
            <person name="Kyrpides N.C."/>
        </authorList>
    </citation>
    <scope>NUCLEOTIDE SEQUENCE [LARGE SCALE GENOMIC DNA]</scope>
    <source>
        <strain evidence="5 6">CGMCC 1.10947</strain>
    </source>
</reference>
<keyword evidence="2 5" id="KW-0238">DNA-binding</keyword>
<accession>A0A562KR59</accession>
<evidence type="ECO:0000256" key="1">
    <source>
        <dbReference type="ARBA" id="ARBA00023015"/>
    </source>
</evidence>
<dbReference type="SUPFAM" id="SSF46689">
    <property type="entry name" value="Homeodomain-like"/>
    <property type="match status" value="2"/>
</dbReference>
<evidence type="ECO:0000259" key="4">
    <source>
        <dbReference type="PROSITE" id="PS01124"/>
    </source>
</evidence>
<dbReference type="Pfam" id="PF12833">
    <property type="entry name" value="HTH_18"/>
    <property type="match status" value="1"/>
</dbReference>
<gene>
    <name evidence="5" type="ORF">IQ17_06139</name>
</gene>
<dbReference type="GO" id="GO:0043565">
    <property type="term" value="F:sequence-specific DNA binding"/>
    <property type="evidence" value="ECO:0007669"/>
    <property type="project" value="InterPro"/>
</dbReference>
<keyword evidence="6" id="KW-1185">Reference proteome</keyword>
<dbReference type="InterPro" id="IPR050204">
    <property type="entry name" value="AraC_XylS_family_regulators"/>
</dbReference>
<dbReference type="AlphaFoldDB" id="A0A562KR59"/>
<dbReference type="InterPro" id="IPR018060">
    <property type="entry name" value="HTH_AraC"/>
</dbReference>